<evidence type="ECO:0000313" key="19">
    <source>
        <dbReference type="Proteomes" id="UP000092443"/>
    </source>
</evidence>
<keyword evidence="12" id="KW-0324">Glycolysis</keyword>
<dbReference type="InterPro" id="IPR029061">
    <property type="entry name" value="THDP-binding"/>
</dbReference>
<keyword evidence="9" id="KW-0560">Oxidoreductase</keyword>
<dbReference type="PANTHER" id="PTHR23152:SF4">
    <property type="entry name" value="2-OXOADIPATE DEHYDROGENASE COMPLEX COMPONENT E1"/>
    <property type="match status" value="1"/>
</dbReference>
<feature type="region of interest" description="Disordered" evidence="17">
    <location>
        <begin position="38"/>
        <end position="67"/>
    </location>
</feature>
<comment type="function">
    <text evidence="14">The 2-oxoglutarate dehydrogenase complex catalyzes the overall conversion of 2-oxoglutarate to succinyl-CoA and CO(2). It contains multiple copies of three enzymatic components: 2-oxoglutarate dehydrogenase (E1), dihydrolipoamide succinyltransferase (E2) and lipoamide dehydrogenase (E3).</text>
</comment>
<organism evidence="19 20">
    <name type="scientific">Glossina fuscipes</name>
    <dbReference type="NCBI Taxonomy" id="7396"/>
    <lineage>
        <taxon>Eukaryota</taxon>
        <taxon>Metazoa</taxon>
        <taxon>Ecdysozoa</taxon>
        <taxon>Arthropoda</taxon>
        <taxon>Hexapoda</taxon>
        <taxon>Insecta</taxon>
        <taxon>Pterygota</taxon>
        <taxon>Neoptera</taxon>
        <taxon>Endopterygota</taxon>
        <taxon>Diptera</taxon>
        <taxon>Brachycera</taxon>
        <taxon>Muscomorpha</taxon>
        <taxon>Hippoboscoidea</taxon>
        <taxon>Glossinidae</taxon>
        <taxon>Glossina</taxon>
    </lineage>
</organism>
<keyword evidence="6" id="KW-0479">Metal-binding</keyword>
<evidence type="ECO:0000256" key="7">
    <source>
        <dbReference type="ARBA" id="ARBA00022842"/>
    </source>
</evidence>
<evidence type="ECO:0000256" key="17">
    <source>
        <dbReference type="SAM" id="MobiDB-lite"/>
    </source>
</evidence>
<evidence type="ECO:0000256" key="2">
    <source>
        <dbReference type="ARBA" id="ARBA00001964"/>
    </source>
</evidence>
<reference evidence="20" key="1">
    <citation type="submission" date="2025-08" db="UniProtKB">
        <authorList>
            <consortium name="RefSeq"/>
        </authorList>
    </citation>
    <scope>IDENTIFICATION</scope>
    <source>
        <tissue evidence="20">Whole body pupa</tissue>
    </source>
</reference>
<evidence type="ECO:0000256" key="14">
    <source>
        <dbReference type="ARBA" id="ARBA00037426"/>
    </source>
</evidence>
<dbReference type="Pfam" id="PF16078">
    <property type="entry name" value="2-oxogl_dehyd_N"/>
    <property type="match status" value="1"/>
</dbReference>
<evidence type="ECO:0000256" key="15">
    <source>
        <dbReference type="ARBA" id="ARBA00040267"/>
    </source>
</evidence>
<evidence type="ECO:0000313" key="20">
    <source>
        <dbReference type="RefSeq" id="XP_037900620.1"/>
    </source>
</evidence>
<evidence type="ECO:0000256" key="8">
    <source>
        <dbReference type="ARBA" id="ARBA00022946"/>
    </source>
</evidence>
<dbReference type="InterPro" id="IPR001017">
    <property type="entry name" value="DH_E1"/>
</dbReference>
<dbReference type="Pfam" id="PF00676">
    <property type="entry name" value="E1_dh"/>
    <property type="match status" value="1"/>
</dbReference>
<evidence type="ECO:0000256" key="11">
    <source>
        <dbReference type="ARBA" id="ARBA00023128"/>
    </source>
</evidence>
<dbReference type="GO" id="GO:0045252">
    <property type="term" value="C:oxoglutarate dehydrogenase complex"/>
    <property type="evidence" value="ECO:0007669"/>
    <property type="project" value="TreeGrafter"/>
</dbReference>
<dbReference type="NCBIfam" id="NF006914">
    <property type="entry name" value="PRK09404.1"/>
    <property type="match status" value="1"/>
</dbReference>
<dbReference type="EC" id="1.2.4.2" evidence="5"/>
<evidence type="ECO:0000256" key="6">
    <source>
        <dbReference type="ARBA" id="ARBA00022723"/>
    </source>
</evidence>
<dbReference type="Gene3D" id="3.40.50.11610">
    <property type="entry name" value="Multifunctional 2-oxoglutarate metabolism enzyme, C-terminal domain"/>
    <property type="match status" value="1"/>
</dbReference>
<dbReference type="Pfam" id="PF16870">
    <property type="entry name" value="OxoGdeHyase_C"/>
    <property type="match status" value="1"/>
</dbReference>
<keyword evidence="8" id="KW-0809">Transit peptide</keyword>
<feature type="compositionally biased region" description="Basic and acidic residues" evidence="17">
    <location>
        <begin position="1090"/>
        <end position="1118"/>
    </location>
</feature>
<dbReference type="InterPro" id="IPR042179">
    <property type="entry name" value="KGD_C_sf"/>
</dbReference>
<evidence type="ECO:0000256" key="10">
    <source>
        <dbReference type="ARBA" id="ARBA00023052"/>
    </source>
</evidence>
<evidence type="ECO:0000256" key="3">
    <source>
        <dbReference type="ARBA" id="ARBA00004173"/>
    </source>
</evidence>
<keyword evidence="19" id="KW-1185">Reference proteome</keyword>
<comment type="cofactor">
    <cofactor evidence="2">
        <name>thiamine diphosphate</name>
        <dbReference type="ChEBI" id="CHEBI:58937"/>
    </cofactor>
</comment>
<protein>
    <recommendedName>
        <fullName evidence="15">2-oxoglutarate dehydrogenase, mitochondrial</fullName>
        <ecNumber evidence="5">1.2.4.2</ecNumber>
    </recommendedName>
    <alternativeName>
        <fullName evidence="16">2-oxoglutarate dehydrogenase complex component E1</fullName>
    </alternativeName>
    <alternativeName>
        <fullName evidence="13">Alpha-ketoglutarate dehydrogenase</fullName>
    </alternativeName>
</protein>
<gene>
    <name evidence="20" type="primary">LOC119644948</name>
</gene>
<dbReference type="InterPro" id="IPR011603">
    <property type="entry name" value="2oxoglutarate_DH_E1"/>
</dbReference>
<evidence type="ECO:0000256" key="13">
    <source>
        <dbReference type="ARBA" id="ARBA00030680"/>
    </source>
</evidence>
<evidence type="ECO:0000256" key="12">
    <source>
        <dbReference type="ARBA" id="ARBA00023152"/>
    </source>
</evidence>
<comment type="similarity">
    <text evidence="4">Belongs to the alpha-ketoglutarate dehydrogenase family.</text>
</comment>
<feature type="region of interest" description="Disordered" evidence="17">
    <location>
        <begin position="1075"/>
        <end position="1189"/>
    </location>
</feature>
<feature type="compositionally biased region" description="Pro residues" evidence="17">
    <location>
        <begin position="1123"/>
        <end position="1151"/>
    </location>
</feature>
<evidence type="ECO:0000256" key="5">
    <source>
        <dbReference type="ARBA" id="ARBA00012280"/>
    </source>
</evidence>
<dbReference type="Gene3D" id="3.40.50.970">
    <property type="match status" value="1"/>
</dbReference>
<evidence type="ECO:0000256" key="9">
    <source>
        <dbReference type="ARBA" id="ARBA00023002"/>
    </source>
</evidence>
<dbReference type="NCBIfam" id="NF008907">
    <property type="entry name" value="PRK12270.1"/>
    <property type="match status" value="1"/>
</dbReference>
<dbReference type="InterPro" id="IPR031717">
    <property type="entry name" value="ODO-1/KGD_C"/>
</dbReference>
<accession>A0A9C6E1L7</accession>
<dbReference type="AlphaFoldDB" id="A0A9C6E1L7"/>
<dbReference type="PANTHER" id="PTHR23152">
    <property type="entry name" value="2-OXOGLUTARATE DEHYDROGENASE"/>
    <property type="match status" value="1"/>
</dbReference>
<dbReference type="CDD" id="cd02016">
    <property type="entry name" value="TPP_E1_OGDC_like"/>
    <property type="match status" value="1"/>
</dbReference>
<dbReference type="GO" id="GO:0004591">
    <property type="term" value="F:oxoglutarate dehydrogenase (succinyl-transferring) activity"/>
    <property type="evidence" value="ECO:0007669"/>
    <property type="project" value="UniProtKB-EC"/>
</dbReference>
<dbReference type="RefSeq" id="XP_037900620.1">
    <property type="nucleotide sequence ID" value="XM_038044692.1"/>
</dbReference>
<dbReference type="Proteomes" id="UP000092443">
    <property type="component" value="Unplaced"/>
</dbReference>
<sequence>MLKLKIPTYNTILQPLGKRKFWTSFLNIPGSERWDLTSNELPRKQRRFESNNNGGKGGSAAKPAEVSVGSGNSATYVEDMYNAWKRDPGSVHASWNAFFVSGAYECVPPEHTSQRNLVPLSHLCGHNPRSEIIEGHLNTQSVIRSYQTRGFLTADLDPLGITQSKKITTPCGMELRATEAVLMMVSNFVKDGKYMDCSFKLPATTYIGGKEQELTLREILKRLEKIYCGTMGIEYMYIYSDGKRDWIRQRLEKPGCMEISKEKKLLIFKRLLRATRFEAFLARKWAAEKRFGLEGCDVMIPCLKEIIDVSSNLGVESFVIGLAHRGRLNTLANVCRKPLDQILAQFHSLDAQDLGSGDVKYHLGTFTERLNRVTNKNVRLCLVANPSHLESVNPVAQGKARSEQFYRGDLEGRKAMCILIHGDASFSGQGIVYESMHLSDLPSYTVHGIVHIVINNQIGFTTDPRFSRSSPNCTDVARVVNAPIFHVNADDPEASVHLSKICAEWRAAWRQDVVLDLVGYRRNGHNEADEPMFTQPLMYTKIRAHKPVFDLYCEKLLDEKVITKELLKQSIDEYDAILEQGFEDAKKITTIKYSDWLDSPWTGFFQSRDNSKVPCTGVDEKILCHIGYKFSSPPPPEQNFILHKGIERILAARKQLVDDRTADWALGEALAMGSLLREGVHVRLSGEDVERGTFSHRHHVLHHQTLDKVTYCAMKCLYPDQAIYSVCNSSLSEMGILGFEHGYSMTNPNALVIWESQFGDFYNTAQSIVDAFISSGEMKWVRQSGLVIMMPHGLEGQGPEHSSGRVERFLQMSDDDPDTLPEVDCDDDNVPLRQLRTINWIVANCTTPANWFHIMRRQVALPFRKPLVLLTPKTGLRHPLARSNFCDMIEGTEFQRIIPDYGPASQSPDDVCKLVFCSGKVYFDLFKARAERRQECKVALVRVEQICPFPYDLVREQILFYRESELIWAQEEHKNQGAWYYVHPRFKTAMTPDYDEGFIINYVGRPCAAAPATGNKNQFDRELHNLITDIFGELTEEDREFIKATEEAARAKAQEAAKSDAAKAKAQEAAKAVTAKAKTQEAGKANAAEAKAEEAVKADVAKENPEDVSKADAAKIKPQEASPKPPNEGIPPSAPPVGSPPMKTPTPPGISTPPGGGKSNDGTVLKPDPSAPNGIPPKTDDSSPSKPDPSYYKFLTNSLKRAAADIIYNTFEKLWRADWELQKVFVDLWFVSYSSAKVYFDNPVFSIFSASGNIALHNHMFI</sequence>
<dbReference type="Pfam" id="PF02779">
    <property type="entry name" value="Transket_pyr"/>
    <property type="match status" value="1"/>
</dbReference>
<feature type="compositionally biased region" description="Low complexity" evidence="17">
    <location>
        <begin position="1075"/>
        <end position="1089"/>
    </location>
</feature>
<evidence type="ECO:0000256" key="1">
    <source>
        <dbReference type="ARBA" id="ARBA00001946"/>
    </source>
</evidence>
<dbReference type="GO" id="GO:0030976">
    <property type="term" value="F:thiamine pyrophosphate binding"/>
    <property type="evidence" value="ECO:0007669"/>
    <property type="project" value="InterPro"/>
</dbReference>
<dbReference type="GO" id="GO:0005739">
    <property type="term" value="C:mitochondrion"/>
    <property type="evidence" value="ECO:0007669"/>
    <property type="project" value="UniProtKB-SubCell"/>
</dbReference>
<dbReference type="InterPro" id="IPR032106">
    <property type="entry name" value="2-oxogl_dehyd_N"/>
</dbReference>
<dbReference type="GeneID" id="119644948"/>
<dbReference type="Gene3D" id="1.10.287.1150">
    <property type="entry name" value="TPP helical domain"/>
    <property type="match status" value="1"/>
</dbReference>
<dbReference type="GO" id="GO:0006096">
    <property type="term" value="P:glycolytic process"/>
    <property type="evidence" value="ECO:0007669"/>
    <property type="project" value="UniProtKB-KW"/>
</dbReference>
<keyword evidence="11" id="KW-0496">Mitochondrion</keyword>
<keyword evidence="10" id="KW-0786">Thiamine pyrophosphate</keyword>
<evidence type="ECO:0000259" key="18">
    <source>
        <dbReference type="SMART" id="SM00861"/>
    </source>
</evidence>
<evidence type="ECO:0000256" key="4">
    <source>
        <dbReference type="ARBA" id="ARBA00006936"/>
    </source>
</evidence>
<dbReference type="FunFam" id="3.40.50.12470:FF:000007">
    <property type="entry name" value="2-oxoglutarate dehydrogenase e1 mitochondrial"/>
    <property type="match status" value="1"/>
</dbReference>
<comment type="cofactor">
    <cofactor evidence="1">
        <name>Mg(2+)</name>
        <dbReference type="ChEBI" id="CHEBI:18420"/>
    </cofactor>
</comment>
<dbReference type="KEGG" id="gfs:119644948"/>
<keyword evidence="7" id="KW-0460">Magnesium</keyword>
<proteinExistence type="inferred from homology"/>
<dbReference type="GO" id="GO:0046872">
    <property type="term" value="F:metal ion binding"/>
    <property type="evidence" value="ECO:0007669"/>
    <property type="project" value="UniProtKB-KW"/>
</dbReference>
<dbReference type="InterPro" id="IPR005475">
    <property type="entry name" value="Transketolase-like_Pyr-bd"/>
</dbReference>
<feature type="domain" description="Transketolase-like pyrimidine-binding" evidence="18">
    <location>
        <begin position="662"/>
        <end position="878"/>
    </location>
</feature>
<name>A0A9C6E1L7_9MUSC</name>
<dbReference type="SUPFAM" id="SSF52518">
    <property type="entry name" value="Thiamin diphosphate-binding fold (THDP-binding)"/>
    <property type="match status" value="2"/>
</dbReference>
<dbReference type="SMART" id="SM00861">
    <property type="entry name" value="Transket_pyr"/>
    <property type="match status" value="1"/>
</dbReference>
<dbReference type="GO" id="GO:0006099">
    <property type="term" value="P:tricarboxylic acid cycle"/>
    <property type="evidence" value="ECO:0007669"/>
    <property type="project" value="TreeGrafter"/>
</dbReference>
<comment type="subcellular location">
    <subcellularLocation>
        <location evidence="3">Mitochondrion</location>
    </subcellularLocation>
</comment>
<dbReference type="NCBIfam" id="TIGR00239">
    <property type="entry name" value="2oxo_dh_E1"/>
    <property type="match status" value="1"/>
</dbReference>
<evidence type="ECO:0000256" key="16">
    <source>
        <dbReference type="ARBA" id="ARBA00042984"/>
    </source>
</evidence>
<dbReference type="Gene3D" id="3.40.50.12470">
    <property type="match status" value="1"/>
</dbReference>